<dbReference type="SUPFAM" id="SSF75445">
    <property type="entry name" value="D-ribose-5-phosphate isomerase (RpiA), lid domain"/>
    <property type="match status" value="1"/>
</dbReference>
<dbReference type="GO" id="GO:0005829">
    <property type="term" value="C:cytosol"/>
    <property type="evidence" value="ECO:0007669"/>
    <property type="project" value="TreeGrafter"/>
</dbReference>
<evidence type="ECO:0000256" key="1">
    <source>
        <dbReference type="ARBA" id="ARBA00001713"/>
    </source>
</evidence>
<dbReference type="PANTHER" id="PTHR11934">
    <property type="entry name" value="RIBOSE-5-PHOSPHATE ISOMERASE"/>
    <property type="match status" value="1"/>
</dbReference>
<accession>A0A417YPE0</accession>
<dbReference type="NCBIfam" id="TIGR00021">
    <property type="entry name" value="rpiA"/>
    <property type="match status" value="1"/>
</dbReference>
<dbReference type="HAMAP" id="MF_00170">
    <property type="entry name" value="Rib_5P_isom_A"/>
    <property type="match status" value="1"/>
</dbReference>
<proteinExistence type="inferred from homology"/>
<dbReference type="InterPro" id="IPR004788">
    <property type="entry name" value="Ribose5P_isomerase_type_A"/>
</dbReference>
<dbReference type="NCBIfam" id="NF001924">
    <property type="entry name" value="PRK00702.1"/>
    <property type="match status" value="1"/>
</dbReference>
<protein>
    <recommendedName>
        <fullName evidence="3">Ribose-5-phosphate isomerase A</fullName>
        <ecNumber evidence="3">5.3.1.6</ecNumber>
    </recommendedName>
    <alternativeName>
        <fullName evidence="3">Phosphoriboisomerase A</fullName>
        <shortName evidence="3">PRI</shortName>
    </alternativeName>
</protein>
<dbReference type="GO" id="GO:0004751">
    <property type="term" value="F:ribose-5-phosphate isomerase activity"/>
    <property type="evidence" value="ECO:0007669"/>
    <property type="project" value="UniProtKB-UniRule"/>
</dbReference>
<dbReference type="Gene3D" id="3.40.50.1360">
    <property type="match status" value="1"/>
</dbReference>
<reference evidence="4 5" key="1">
    <citation type="journal article" date="2007" name="Int. J. Syst. Evol. Microbiol.">
        <title>Oceanobacillus profundus sp. nov., isolated from a deep-sea sediment core.</title>
        <authorList>
            <person name="Kim Y.G."/>
            <person name="Choi D.H."/>
            <person name="Hyun S."/>
            <person name="Cho B.C."/>
        </authorList>
    </citation>
    <scope>NUCLEOTIDE SEQUENCE [LARGE SCALE GENOMIC DNA]</scope>
    <source>
        <strain evidence="4 5">DSM 18246</strain>
    </source>
</reference>
<dbReference type="RefSeq" id="WP_118888568.1">
    <property type="nucleotide sequence ID" value="NZ_PHUT01000001.1"/>
</dbReference>
<dbReference type="Gene3D" id="3.30.70.260">
    <property type="match status" value="1"/>
</dbReference>
<dbReference type="EC" id="5.3.1.6" evidence="3"/>
<dbReference type="UniPathway" id="UPA00115">
    <property type="reaction ID" value="UER00412"/>
</dbReference>
<dbReference type="CDD" id="cd01398">
    <property type="entry name" value="RPI_A"/>
    <property type="match status" value="1"/>
</dbReference>
<dbReference type="OrthoDB" id="5870696at2"/>
<feature type="binding site" evidence="3">
    <location>
        <begin position="29"/>
        <end position="32"/>
    </location>
    <ligand>
        <name>substrate</name>
    </ligand>
</feature>
<dbReference type="Pfam" id="PF06026">
    <property type="entry name" value="Rib_5-P_isom_A"/>
    <property type="match status" value="1"/>
</dbReference>
<dbReference type="SUPFAM" id="SSF100950">
    <property type="entry name" value="NagB/RpiA/CoA transferase-like"/>
    <property type="match status" value="1"/>
</dbReference>
<dbReference type="EMBL" id="QWEH01000001">
    <property type="protein sequence ID" value="RHW35549.1"/>
    <property type="molecule type" value="Genomic_DNA"/>
</dbReference>
<dbReference type="AlphaFoldDB" id="A0A417YPE0"/>
<evidence type="ECO:0000313" key="4">
    <source>
        <dbReference type="EMBL" id="RHW35549.1"/>
    </source>
</evidence>
<feature type="active site" description="Proton acceptor" evidence="3">
    <location>
        <position position="106"/>
    </location>
</feature>
<comment type="pathway">
    <text evidence="3">Carbohydrate degradation; pentose phosphate pathway; D-ribose 5-phosphate from D-ribulose 5-phosphate (non-oxidative stage): step 1/1.</text>
</comment>
<comment type="catalytic activity">
    <reaction evidence="1 3">
        <text>aldehydo-D-ribose 5-phosphate = D-ribulose 5-phosphate</text>
        <dbReference type="Rhea" id="RHEA:14657"/>
        <dbReference type="ChEBI" id="CHEBI:58121"/>
        <dbReference type="ChEBI" id="CHEBI:58273"/>
        <dbReference type="EC" id="5.3.1.6"/>
    </reaction>
</comment>
<comment type="function">
    <text evidence="3">Catalyzes the reversible conversion of ribose-5-phosphate to ribulose 5-phosphate.</text>
</comment>
<comment type="caution">
    <text evidence="4">The sequence shown here is derived from an EMBL/GenBank/DDBJ whole genome shotgun (WGS) entry which is preliminary data.</text>
</comment>
<organism evidence="4 5">
    <name type="scientific">Oceanobacillus profundus</name>
    <dbReference type="NCBI Taxonomy" id="372463"/>
    <lineage>
        <taxon>Bacteria</taxon>
        <taxon>Bacillati</taxon>
        <taxon>Bacillota</taxon>
        <taxon>Bacilli</taxon>
        <taxon>Bacillales</taxon>
        <taxon>Bacillaceae</taxon>
        <taxon>Oceanobacillus</taxon>
    </lineage>
</organism>
<dbReference type="FunFam" id="3.40.50.1360:FF:000001">
    <property type="entry name" value="Ribose-5-phosphate isomerase A"/>
    <property type="match status" value="1"/>
</dbReference>
<keyword evidence="2 3" id="KW-0413">Isomerase</keyword>
<evidence type="ECO:0000256" key="3">
    <source>
        <dbReference type="HAMAP-Rule" id="MF_00170"/>
    </source>
</evidence>
<dbReference type="GO" id="GO:0006014">
    <property type="term" value="P:D-ribose metabolic process"/>
    <property type="evidence" value="ECO:0007669"/>
    <property type="project" value="TreeGrafter"/>
</dbReference>
<feature type="binding site" evidence="3">
    <location>
        <begin position="97"/>
        <end position="100"/>
    </location>
    <ligand>
        <name>substrate</name>
    </ligand>
</feature>
<name>A0A417YPE0_9BACI</name>
<comment type="subunit">
    <text evidence="3">Homodimer.</text>
</comment>
<dbReference type="Proteomes" id="UP000285456">
    <property type="component" value="Unassembled WGS sequence"/>
</dbReference>
<dbReference type="InterPro" id="IPR020672">
    <property type="entry name" value="Ribose5P_isomerase_typA_subgr"/>
</dbReference>
<comment type="similarity">
    <text evidence="3">Belongs to the ribose 5-phosphate isomerase family.</text>
</comment>
<feature type="binding site" evidence="3">
    <location>
        <position position="124"/>
    </location>
    <ligand>
        <name>substrate</name>
    </ligand>
</feature>
<keyword evidence="5" id="KW-1185">Reference proteome</keyword>
<dbReference type="InterPro" id="IPR037171">
    <property type="entry name" value="NagB/RpiA_transferase-like"/>
</dbReference>
<dbReference type="PANTHER" id="PTHR11934:SF0">
    <property type="entry name" value="RIBOSE-5-PHOSPHATE ISOMERASE"/>
    <property type="match status" value="1"/>
</dbReference>
<sequence length="225" mass="24380">MQNADELKKLVGEEAANLVKDGMKVGLGSGSTVYWMVKRLGERVQEGLDITAIPTSNTTAKWAEEFGVPLTDFSKVQQLDIAIDGADEVDENLQLIKGGGGALLREKVVAAAAKEFIVIVDESKLVTHLGAFPLAVEVTPFGWERTSTTIEKLGGRPALRHKDEEVFITDNDNYILDCSFDEILEPEALQKDLKMLVGVVETGLFAGMADKVIVGRADGVFSITK</sequence>
<feature type="binding site" evidence="3">
    <location>
        <begin position="84"/>
        <end position="87"/>
    </location>
    <ligand>
        <name>substrate</name>
    </ligand>
</feature>
<dbReference type="GO" id="GO:0009052">
    <property type="term" value="P:pentose-phosphate shunt, non-oxidative branch"/>
    <property type="evidence" value="ECO:0007669"/>
    <property type="project" value="UniProtKB-UniRule"/>
</dbReference>
<gene>
    <name evidence="3 4" type="primary">rpiA</name>
    <name evidence="4" type="ORF">D1B32_02685</name>
</gene>
<evidence type="ECO:0000313" key="5">
    <source>
        <dbReference type="Proteomes" id="UP000285456"/>
    </source>
</evidence>
<evidence type="ECO:0000256" key="2">
    <source>
        <dbReference type="ARBA" id="ARBA00023235"/>
    </source>
</evidence>